<feature type="compositionally biased region" description="Basic and acidic residues" evidence="10">
    <location>
        <begin position="159"/>
        <end position="169"/>
    </location>
</feature>
<evidence type="ECO:0000256" key="5">
    <source>
        <dbReference type="ARBA" id="ARBA00023136"/>
    </source>
</evidence>
<keyword evidence="2" id="KW-0217">Developmental protein</keyword>
<feature type="coiled-coil region" evidence="9">
    <location>
        <begin position="211"/>
        <end position="238"/>
    </location>
</feature>
<feature type="compositionally biased region" description="Low complexity" evidence="10">
    <location>
        <begin position="418"/>
        <end position="444"/>
    </location>
</feature>
<comment type="similarity">
    <text evidence="7">Belongs to the SOSEKI family.</text>
</comment>
<evidence type="ECO:0000313" key="13">
    <source>
        <dbReference type="Proteomes" id="UP001630127"/>
    </source>
</evidence>
<evidence type="ECO:0000313" key="12">
    <source>
        <dbReference type="EMBL" id="KAL3530699.1"/>
    </source>
</evidence>
<dbReference type="InterPro" id="IPR048351">
    <property type="entry name" value="SOK_DIX"/>
</dbReference>
<reference evidence="12 13" key="1">
    <citation type="submission" date="2024-11" db="EMBL/GenBank/DDBJ databases">
        <title>A near-complete genome assembly of Cinchona calisaya.</title>
        <authorList>
            <person name="Lian D.C."/>
            <person name="Zhao X.W."/>
            <person name="Wei L."/>
        </authorList>
    </citation>
    <scope>NUCLEOTIDE SEQUENCE [LARGE SCALE GENOMIC DNA]</scope>
    <source>
        <tissue evidence="12">Nenye</tissue>
    </source>
</reference>
<dbReference type="InterPro" id="IPR010369">
    <property type="entry name" value="SOK"/>
</dbReference>
<dbReference type="Proteomes" id="UP001630127">
    <property type="component" value="Unassembled WGS sequence"/>
</dbReference>
<feature type="region of interest" description="Disordered" evidence="10">
    <location>
        <begin position="1"/>
        <end position="42"/>
    </location>
</feature>
<keyword evidence="6" id="KW-0131">Cell cycle</keyword>
<keyword evidence="9" id="KW-0175">Coiled coil</keyword>
<organism evidence="12 13">
    <name type="scientific">Cinchona calisaya</name>
    <dbReference type="NCBI Taxonomy" id="153742"/>
    <lineage>
        <taxon>Eukaryota</taxon>
        <taxon>Viridiplantae</taxon>
        <taxon>Streptophyta</taxon>
        <taxon>Embryophyta</taxon>
        <taxon>Tracheophyta</taxon>
        <taxon>Spermatophyta</taxon>
        <taxon>Magnoliopsida</taxon>
        <taxon>eudicotyledons</taxon>
        <taxon>Gunneridae</taxon>
        <taxon>Pentapetalae</taxon>
        <taxon>asterids</taxon>
        <taxon>lamiids</taxon>
        <taxon>Gentianales</taxon>
        <taxon>Rubiaceae</taxon>
        <taxon>Cinchonoideae</taxon>
        <taxon>Cinchoneae</taxon>
        <taxon>Cinchona</taxon>
    </lineage>
</organism>
<dbReference type="GO" id="GO:0090708">
    <property type="term" value="P:specification of plant organ axis polarity"/>
    <property type="evidence" value="ECO:0007669"/>
    <property type="project" value="UniProtKB-ARBA"/>
</dbReference>
<keyword evidence="3" id="KW-1003">Cell membrane</keyword>
<dbReference type="PIRSF" id="PIRSF031043">
    <property type="entry name" value="UCP031043"/>
    <property type="match status" value="1"/>
</dbReference>
<evidence type="ECO:0000256" key="4">
    <source>
        <dbReference type="ARBA" id="ARBA00022618"/>
    </source>
</evidence>
<dbReference type="EMBL" id="JBJUIK010000004">
    <property type="protein sequence ID" value="KAL3530699.1"/>
    <property type="molecule type" value="Genomic_DNA"/>
</dbReference>
<feature type="compositionally biased region" description="Basic and acidic residues" evidence="10">
    <location>
        <begin position="20"/>
        <end position="35"/>
    </location>
</feature>
<keyword evidence="5" id="KW-0472">Membrane</keyword>
<comment type="caution">
    <text evidence="12">The sequence shown here is derived from an EMBL/GenBank/DDBJ whole genome shotgun (WGS) entry which is preliminary data.</text>
</comment>
<dbReference type="GO" id="GO:0051258">
    <property type="term" value="P:protein polymerization"/>
    <property type="evidence" value="ECO:0007669"/>
    <property type="project" value="UniProtKB-ARBA"/>
</dbReference>
<dbReference type="GO" id="GO:2000067">
    <property type="term" value="P:regulation of root morphogenesis"/>
    <property type="evidence" value="ECO:0007669"/>
    <property type="project" value="UniProtKB-ARBA"/>
</dbReference>
<evidence type="ECO:0000259" key="11">
    <source>
        <dbReference type="Pfam" id="PF06136"/>
    </source>
</evidence>
<evidence type="ECO:0000256" key="10">
    <source>
        <dbReference type="SAM" id="MobiDB-lite"/>
    </source>
</evidence>
<name>A0ABD3AG12_9GENT</name>
<evidence type="ECO:0000256" key="1">
    <source>
        <dbReference type="ARBA" id="ARBA00004413"/>
    </source>
</evidence>
<evidence type="ECO:0000256" key="6">
    <source>
        <dbReference type="ARBA" id="ARBA00023306"/>
    </source>
</evidence>
<feature type="compositionally biased region" description="Low complexity" evidence="10">
    <location>
        <begin position="1"/>
        <end position="13"/>
    </location>
</feature>
<comment type="subunit">
    <text evidence="8">Homodimer. Forms long polymer filaments with other SOKs proteins polymers (e.g. SOK1, SOK2, SOK3 and SOK4) crucial for polar localization and biological activity. Binds to ANGUSTIFOLIA (AN).</text>
</comment>
<keyword evidence="4" id="KW-0132">Cell division</keyword>
<dbReference type="GO" id="GO:0051302">
    <property type="term" value="P:regulation of cell division"/>
    <property type="evidence" value="ECO:0007669"/>
    <property type="project" value="UniProtKB-ARBA"/>
</dbReference>
<feature type="domain" description="SOSEKI DIX-like" evidence="11">
    <location>
        <begin position="52"/>
        <end position="140"/>
    </location>
</feature>
<evidence type="ECO:0000256" key="9">
    <source>
        <dbReference type="SAM" id="Coils"/>
    </source>
</evidence>
<dbReference type="AlphaFoldDB" id="A0ABD3AG12"/>
<dbReference type="InterPro" id="IPR021182">
    <property type="entry name" value="SOK_magnoliopsida"/>
</dbReference>
<evidence type="ECO:0000256" key="7">
    <source>
        <dbReference type="ARBA" id="ARBA00024211"/>
    </source>
</evidence>
<keyword evidence="13" id="KW-1185">Reference proteome</keyword>
<sequence length="458" mass="50928">MAGTSRSARTTATELQIPKRWKDVDKETSPERTKVWTEPSNSKLKSSADRRVPVIYYLSRNGQLEHPHFMEVPLSSPDGLYLKDVVKRLNFHRGKGMASLYSWSCKRSYKNGYVWHDLSDNDFIYPAHGQDYILKGSEILDAGGFESKPDETVTSSTEKLPEPENREFSAVKVPRRRNQSWSSFDIHEYKVYTGESVARAAADASTQTDDRRRRRRAIREIEEKSKEANQRNGNKSSREIVISSSDEISGISPAPSDSSPETLQKLMKADGKIILRSEAANEDPTPNNNPPTARNKASSVLMQLLFCGPIGFRACGPGQGKENGFSIISHYKIRLPRGGGGSNQVRKDAEIDGVGRLASGFRGKVKLEDKEYFSGSIIEQTKKDEFPALKRSNSYNADRGLQEIGRGTAKCIPRKPKNTSNMSTKNKNANDLSCSSSSSCSSTLTSCSSQYVSKEMVN</sequence>
<accession>A0ABD3AG12</accession>
<evidence type="ECO:0000256" key="8">
    <source>
        <dbReference type="ARBA" id="ARBA00046534"/>
    </source>
</evidence>
<dbReference type="PANTHER" id="PTHR31083">
    <property type="entry name" value="UPSTREAM OF FLC PROTEIN (DUF966)"/>
    <property type="match status" value="1"/>
</dbReference>
<proteinExistence type="inferred from homology"/>
<dbReference type="Pfam" id="PF06136">
    <property type="entry name" value="SOK"/>
    <property type="match status" value="1"/>
</dbReference>
<gene>
    <name evidence="12" type="ORF">ACH5RR_010021</name>
</gene>
<dbReference type="PANTHER" id="PTHR31083:SF4">
    <property type="entry name" value="PROTEIN SOSEKI 4-RELATED"/>
    <property type="match status" value="1"/>
</dbReference>
<protein>
    <recommendedName>
        <fullName evidence="11">SOSEKI DIX-like domain-containing protein</fullName>
    </recommendedName>
</protein>
<evidence type="ECO:0000256" key="2">
    <source>
        <dbReference type="ARBA" id="ARBA00022473"/>
    </source>
</evidence>
<dbReference type="GO" id="GO:0005886">
    <property type="term" value="C:plasma membrane"/>
    <property type="evidence" value="ECO:0007669"/>
    <property type="project" value="UniProtKB-SubCell"/>
</dbReference>
<dbReference type="GO" id="GO:0051301">
    <property type="term" value="P:cell division"/>
    <property type="evidence" value="ECO:0007669"/>
    <property type="project" value="UniProtKB-KW"/>
</dbReference>
<feature type="region of interest" description="Disordered" evidence="10">
    <location>
        <begin position="410"/>
        <end position="444"/>
    </location>
</feature>
<evidence type="ECO:0000256" key="3">
    <source>
        <dbReference type="ARBA" id="ARBA00022475"/>
    </source>
</evidence>
<feature type="region of interest" description="Disordered" evidence="10">
    <location>
        <begin position="144"/>
        <end position="173"/>
    </location>
</feature>
<comment type="subcellular location">
    <subcellularLocation>
        <location evidence="1">Cell membrane</location>
        <topology evidence="1">Peripheral membrane protein</topology>
        <orientation evidence="1">Cytoplasmic side</orientation>
    </subcellularLocation>
</comment>